<dbReference type="AlphaFoldDB" id="A0A6C0DLI0"/>
<feature type="transmembrane region" description="Helical" evidence="1">
    <location>
        <begin position="316"/>
        <end position="335"/>
    </location>
</feature>
<reference evidence="2" key="1">
    <citation type="journal article" date="2020" name="Nature">
        <title>Giant virus diversity and host interactions through global metagenomics.</title>
        <authorList>
            <person name="Schulz F."/>
            <person name="Roux S."/>
            <person name="Paez-Espino D."/>
            <person name="Jungbluth S."/>
            <person name="Walsh D.A."/>
            <person name="Denef V.J."/>
            <person name="McMahon K.D."/>
            <person name="Konstantinidis K.T."/>
            <person name="Eloe-Fadrosh E.A."/>
            <person name="Kyrpides N.C."/>
            <person name="Woyke T."/>
        </authorList>
    </citation>
    <scope>NUCLEOTIDE SEQUENCE</scope>
    <source>
        <strain evidence="2">GVMAG-M-3300023174-30</strain>
    </source>
</reference>
<proteinExistence type="predicted"/>
<name>A0A6C0DLI0_9ZZZZ</name>
<keyword evidence="1" id="KW-0472">Membrane</keyword>
<keyword evidence="1" id="KW-0812">Transmembrane</keyword>
<feature type="transmembrane region" description="Helical" evidence="1">
    <location>
        <begin position="229"/>
        <end position="249"/>
    </location>
</feature>
<sequence length="379" mass="43537">MSELLFGFRDLTNVTDPSKSIINLSSFILSDTFVRKFNPKRYSFYVKFLSGLSNPANLYKFLYKTHESKVYHDDLVNKIKLISKSLHLLSDNDRKKVIENLKLVLLNKDDDDKDGKYAAIIKYIETLNKPITGGKKKKGGDGLYINKNLMPMKSFIDDIKDAFPGIASVPANDINDLIKNKNTTAPEPPKPPKPAEINVNNLKGVYEKYKSIPQISPEKININFADRGVFILTTYVLRLLTLSLIYWCLNSNIINNFKTAFIYYCIIYILFFLFLIGIVNVIYYYPVVELFSNVSLVSIPNLLYYFYIHINGMNRLILHIVIILILLVIPFILSLDDIQNTDNTDNISFDNVRKNKIYTTISNFSLVVWMLTSVVALKF</sequence>
<protein>
    <submittedName>
        <fullName evidence="2">Uncharacterized protein</fullName>
    </submittedName>
</protein>
<dbReference type="EMBL" id="MN739644">
    <property type="protein sequence ID" value="QHT17786.1"/>
    <property type="molecule type" value="Genomic_DNA"/>
</dbReference>
<feature type="transmembrane region" description="Helical" evidence="1">
    <location>
        <begin position="290"/>
        <end position="307"/>
    </location>
</feature>
<evidence type="ECO:0000313" key="2">
    <source>
        <dbReference type="EMBL" id="QHT17786.1"/>
    </source>
</evidence>
<feature type="transmembrane region" description="Helical" evidence="1">
    <location>
        <begin position="355"/>
        <end position="377"/>
    </location>
</feature>
<organism evidence="2">
    <name type="scientific">viral metagenome</name>
    <dbReference type="NCBI Taxonomy" id="1070528"/>
    <lineage>
        <taxon>unclassified sequences</taxon>
        <taxon>metagenomes</taxon>
        <taxon>organismal metagenomes</taxon>
    </lineage>
</organism>
<feature type="transmembrane region" description="Helical" evidence="1">
    <location>
        <begin position="261"/>
        <end position="284"/>
    </location>
</feature>
<keyword evidence="1" id="KW-1133">Transmembrane helix</keyword>
<accession>A0A6C0DLI0</accession>
<evidence type="ECO:0000256" key="1">
    <source>
        <dbReference type="SAM" id="Phobius"/>
    </source>
</evidence>